<dbReference type="Proteomes" id="UP000615446">
    <property type="component" value="Unassembled WGS sequence"/>
</dbReference>
<evidence type="ECO:0000256" key="1">
    <source>
        <dbReference type="SAM" id="Phobius"/>
    </source>
</evidence>
<keyword evidence="1" id="KW-1133">Transmembrane helix</keyword>
<name>A0A8H3LZB0_9GLOM</name>
<dbReference type="CDD" id="cd18186">
    <property type="entry name" value="BTB_POZ_ZBTB_KLHL-like"/>
    <property type="match status" value="1"/>
</dbReference>
<reference evidence="4" key="1">
    <citation type="submission" date="2019-10" db="EMBL/GenBank/DDBJ databases">
        <title>Conservation and host-specific expression of non-tandemly repeated heterogenous ribosome RNA gene in arbuscular mycorrhizal fungi.</title>
        <authorList>
            <person name="Maeda T."/>
            <person name="Kobayashi Y."/>
            <person name="Nakagawa T."/>
            <person name="Ezawa T."/>
            <person name="Yamaguchi K."/>
            <person name="Bino T."/>
            <person name="Nishimoto Y."/>
            <person name="Shigenobu S."/>
            <person name="Kawaguchi M."/>
        </authorList>
    </citation>
    <scope>NUCLEOTIDE SEQUENCE</scope>
    <source>
        <strain evidence="4">HR1</strain>
    </source>
</reference>
<dbReference type="Gene3D" id="3.30.710.10">
    <property type="entry name" value="Potassium Channel Kv1.1, Chain A"/>
    <property type="match status" value="1"/>
</dbReference>
<dbReference type="PROSITE" id="PS51886">
    <property type="entry name" value="TLDC"/>
    <property type="match status" value="1"/>
</dbReference>
<comment type="caution">
    <text evidence="4">The sequence shown here is derived from an EMBL/GenBank/DDBJ whole genome shotgun (WGS) entry which is preliminary data.</text>
</comment>
<evidence type="ECO:0000313" key="4">
    <source>
        <dbReference type="EMBL" id="GES93974.1"/>
    </source>
</evidence>
<dbReference type="AlphaFoldDB" id="A0A8H3LZB0"/>
<evidence type="ECO:0000313" key="5">
    <source>
        <dbReference type="Proteomes" id="UP000615446"/>
    </source>
</evidence>
<dbReference type="InterPro" id="IPR011333">
    <property type="entry name" value="SKP1/BTB/POZ_sf"/>
</dbReference>
<dbReference type="PROSITE" id="PS50097">
    <property type="entry name" value="BTB"/>
    <property type="match status" value="1"/>
</dbReference>
<protein>
    <submittedName>
        <fullName evidence="4">BTB/POZ protein</fullName>
    </submittedName>
</protein>
<feature type="transmembrane region" description="Helical" evidence="1">
    <location>
        <begin position="655"/>
        <end position="679"/>
    </location>
</feature>
<dbReference type="PANTHER" id="PTHR45774">
    <property type="entry name" value="BTB/POZ DOMAIN-CONTAINING"/>
    <property type="match status" value="1"/>
</dbReference>
<feature type="domain" description="BTB" evidence="2">
    <location>
        <begin position="23"/>
        <end position="96"/>
    </location>
</feature>
<evidence type="ECO:0000259" key="2">
    <source>
        <dbReference type="PROSITE" id="PS50097"/>
    </source>
</evidence>
<sequence>MTSNFLEELLYDYENLLFDGNDYDVIFEVGINGNIRRFHAHSLILSLRSAYFKAALSNNWIHKEDGMILLKKPNIDPKIMELILRYVYVGTIDLNNQKRSEVLKLYVTSDELYFWGLKDSIQTYIIKEQVNFLKDNPLEVLQTLFQYEPLTLLRDFFLKLICDQPETLFLTKNLVIEKSLLILIVQRGDLRVEEYNIWAYVLEWGVARMPYSLNINDLSNWTEENFIELGEILYDFITLIRWVQISPKLFYQKIFPFKRLFPEDIFDDIVGYYMDPDSLPKSMILLQPRKPSFSSEIINKEHFAIISGWIDKEMDYEIKNIPYSFELLYSATKDGFDSTKFHELCGDKGPTLIIAKIKDTGRLIGGYNPGSWKFNTISDNYFLFSFVNKDNVNSPIIARCADHLNGYSSVHYSGFIDLFDLTIKNNILECNSTCSFPGISSFINVCQKFSIEDYEVFKVTKLSKLINNEEITKSKINLATEFMDKSIAAKHEIEKISSIVKFTFQRCIKILVNAFESINSIMILFVQRCSNFIFQVYSIMKFIFQKCSDIVFQFYSIIKFKVQSFISQVYSTIKYILQDCAKILINTIKIIFQSSSDIVFQIYSIIKFIFQKCAVIIFKTSSITFRICITIIFQSYSIIKFIVNILYIIFQKDKIYSVIKLMSTVAIFQGCANITTILYKRDEINSIVKFASNPIFTLTNLIKFRFILGLVIYIYQL</sequence>
<dbReference type="InterPro" id="IPR006571">
    <property type="entry name" value="TLDc_dom"/>
</dbReference>
<feature type="transmembrane region" description="Helical" evidence="1">
    <location>
        <begin position="691"/>
        <end position="715"/>
    </location>
</feature>
<dbReference type="InterPro" id="IPR000210">
    <property type="entry name" value="BTB/POZ_dom"/>
</dbReference>
<dbReference type="Pfam" id="PF07534">
    <property type="entry name" value="TLD"/>
    <property type="match status" value="1"/>
</dbReference>
<keyword evidence="1" id="KW-0472">Membrane</keyword>
<dbReference type="Pfam" id="PF00651">
    <property type="entry name" value="BTB"/>
    <property type="match status" value="1"/>
</dbReference>
<keyword evidence="1" id="KW-0812">Transmembrane</keyword>
<proteinExistence type="predicted"/>
<organism evidence="4 5">
    <name type="scientific">Rhizophagus clarus</name>
    <dbReference type="NCBI Taxonomy" id="94130"/>
    <lineage>
        <taxon>Eukaryota</taxon>
        <taxon>Fungi</taxon>
        <taxon>Fungi incertae sedis</taxon>
        <taxon>Mucoromycota</taxon>
        <taxon>Glomeromycotina</taxon>
        <taxon>Glomeromycetes</taxon>
        <taxon>Glomerales</taxon>
        <taxon>Glomeraceae</taxon>
        <taxon>Rhizophagus</taxon>
    </lineage>
</organism>
<accession>A0A8H3LZB0</accession>
<feature type="domain" description="TLDc" evidence="3">
    <location>
        <begin position="296"/>
        <end position="460"/>
    </location>
</feature>
<gene>
    <name evidence="4" type="ORF">RCL2_002071700</name>
</gene>
<dbReference type="SUPFAM" id="SSF54695">
    <property type="entry name" value="POZ domain"/>
    <property type="match status" value="1"/>
</dbReference>
<dbReference type="SMART" id="SM00225">
    <property type="entry name" value="BTB"/>
    <property type="match status" value="1"/>
</dbReference>
<dbReference type="PANTHER" id="PTHR45774:SF3">
    <property type="entry name" value="BTB (POZ) DOMAIN-CONTAINING 2B-RELATED"/>
    <property type="match status" value="1"/>
</dbReference>
<feature type="transmembrane region" description="Helical" evidence="1">
    <location>
        <begin position="625"/>
        <end position="649"/>
    </location>
</feature>
<dbReference type="OrthoDB" id="1022638at2759"/>
<dbReference type="EMBL" id="BLAL01000229">
    <property type="protein sequence ID" value="GES93974.1"/>
    <property type="molecule type" value="Genomic_DNA"/>
</dbReference>
<evidence type="ECO:0000259" key="3">
    <source>
        <dbReference type="PROSITE" id="PS51886"/>
    </source>
</evidence>